<keyword evidence="1" id="KW-1133">Transmembrane helix</keyword>
<dbReference type="EMBL" id="FOMS01000002">
    <property type="protein sequence ID" value="SFD73581.1"/>
    <property type="molecule type" value="Genomic_DNA"/>
</dbReference>
<dbReference type="AlphaFoldDB" id="A0A1I1US00"/>
<name>A0A1I1US00_9RHOB</name>
<evidence type="ECO:0000313" key="3">
    <source>
        <dbReference type="Proteomes" id="UP000325289"/>
    </source>
</evidence>
<proteinExistence type="predicted"/>
<keyword evidence="1" id="KW-0472">Membrane</keyword>
<sequence length="113" mass="12524">MDQGMKDFAKRYQQVQRKHQRLAHGYVTRVGRNGVIEHRPRRDVRGLMVTPLVIVVAAFFGFKTLLLSQLGTESYAAHLAALAQGNLAERIGAILMAQDPLTVHASALLSVFI</sequence>
<feature type="transmembrane region" description="Helical" evidence="1">
    <location>
        <begin position="46"/>
        <end position="66"/>
    </location>
</feature>
<keyword evidence="1" id="KW-0812">Transmembrane</keyword>
<accession>A0A1I1US00</accession>
<keyword evidence="3" id="KW-1185">Reference proteome</keyword>
<dbReference type="Proteomes" id="UP000325289">
    <property type="component" value="Unassembled WGS sequence"/>
</dbReference>
<protein>
    <submittedName>
        <fullName evidence="2">Uncharacterized protein</fullName>
    </submittedName>
</protein>
<evidence type="ECO:0000256" key="1">
    <source>
        <dbReference type="SAM" id="Phobius"/>
    </source>
</evidence>
<reference evidence="2 3" key="1">
    <citation type="submission" date="2016-10" db="EMBL/GenBank/DDBJ databases">
        <authorList>
            <person name="Varghese N."/>
            <person name="Submissions S."/>
        </authorList>
    </citation>
    <scope>NUCLEOTIDE SEQUENCE [LARGE SCALE GENOMIC DNA]</scope>
    <source>
        <strain evidence="3">YIM D21,KCTC 23444,ACCC 10710</strain>
    </source>
</reference>
<gene>
    <name evidence="2" type="ORF">SAMN04515678_102489</name>
</gene>
<organism evidence="2 3">
    <name type="scientific">Roseivivax sediminis</name>
    <dbReference type="NCBI Taxonomy" id="936889"/>
    <lineage>
        <taxon>Bacteria</taxon>
        <taxon>Pseudomonadati</taxon>
        <taxon>Pseudomonadota</taxon>
        <taxon>Alphaproteobacteria</taxon>
        <taxon>Rhodobacterales</taxon>
        <taxon>Roseobacteraceae</taxon>
        <taxon>Roseivivax</taxon>
    </lineage>
</organism>
<evidence type="ECO:0000313" key="2">
    <source>
        <dbReference type="EMBL" id="SFD73581.1"/>
    </source>
</evidence>